<dbReference type="GO" id="GO:0000049">
    <property type="term" value="F:tRNA binding"/>
    <property type="evidence" value="ECO:0007669"/>
    <property type="project" value="InterPro"/>
</dbReference>
<reference evidence="6" key="1">
    <citation type="submission" date="2017-02" db="UniProtKB">
        <authorList>
            <consortium name="WormBaseParasite"/>
        </authorList>
    </citation>
    <scope>IDENTIFICATION</scope>
</reference>
<organism evidence="6">
    <name type="scientific">Taenia asiatica</name>
    <name type="common">Asian tapeworm</name>
    <dbReference type="NCBI Taxonomy" id="60517"/>
    <lineage>
        <taxon>Eukaryota</taxon>
        <taxon>Metazoa</taxon>
        <taxon>Spiralia</taxon>
        <taxon>Lophotrochozoa</taxon>
        <taxon>Platyhelminthes</taxon>
        <taxon>Cestoda</taxon>
        <taxon>Eucestoda</taxon>
        <taxon>Cyclophyllidea</taxon>
        <taxon>Taeniidae</taxon>
        <taxon>Taenia</taxon>
    </lineage>
</organism>
<evidence type="ECO:0000256" key="1">
    <source>
        <dbReference type="ARBA" id="ARBA00022490"/>
    </source>
</evidence>
<dbReference type="SUPFAM" id="SSF52402">
    <property type="entry name" value="Adenine nucleotide alpha hydrolases-like"/>
    <property type="match status" value="1"/>
</dbReference>
<proteinExistence type="inferred from homology"/>
<dbReference type="GO" id="GO:0032447">
    <property type="term" value="P:protein urmylation"/>
    <property type="evidence" value="ECO:0007669"/>
    <property type="project" value="UniProtKB-UniRule"/>
</dbReference>
<keyword evidence="2 3" id="KW-0819">tRNA processing</keyword>
<dbReference type="AlphaFoldDB" id="A0A0R3VUU7"/>
<dbReference type="InterPro" id="IPR014729">
    <property type="entry name" value="Rossmann-like_a/b/a_fold"/>
</dbReference>
<sequence length="373" mass="41374">MQVSYTVEALLSCPCFQELCRSKWFITHFRTCFQAGCMHKFRSSFGKANIIRNREAVALAFSGGSSSLAMLNLAKMCQAETETRKLRFDPTVVCLYDVGQKYPEKQEEAMKDAGFEYRIVRTDEIPFTKKNCNFDGSTRITNSTLTAAEEMLRWQRLQQLMTYTSGVLGYKYLLVGDNASQLAVHCLAGIAQGRGGTVATELGFADTRYNEVTVLRPMYNFLAKEVALFLHFAGLDAVVETSLTARQNLVYGPGVNSIQRLTQDFIDSLQFAGYPSTTMAVLNAVSRTLSSDNTSDQYCTVCYAPIPCPDRENDSEETVTALSAYEFSARISRNSQTDCSSASPLSFPPPASPTLCSCCLSNRTELQRAGLWD</sequence>
<evidence type="ECO:0000313" key="5">
    <source>
        <dbReference type="Proteomes" id="UP000282613"/>
    </source>
</evidence>
<evidence type="ECO:0000313" key="6">
    <source>
        <dbReference type="WBParaSite" id="TASK_0000112201-mRNA-1"/>
    </source>
</evidence>
<comment type="pathway">
    <text evidence="3">tRNA modification; 5-methoxycarbonylmethyl-2-thiouridine-tRNA biosynthesis.</text>
</comment>
<gene>
    <name evidence="4" type="ORF">TASK_LOCUS1123</name>
</gene>
<dbReference type="Pfam" id="PF10288">
    <property type="entry name" value="CTU2"/>
    <property type="match status" value="1"/>
</dbReference>
<protein>
    <recommendedName>
        <fullName evidence="3">Cytoplasmic tRNA 2-thiolation protein 2</fullName>
    </recommendedName>
</protein>
<keyword evidence="5" id="KW-1185">Reference proteome</keyword>
<accession>A0A0R3VUU7</accession>
<dbReference type="STRING" id="60517.A0A0R3VUU7"/>
<dbReference type="GO" id="GO:0016779">
    <property type="term" value="F:nucleotidyltransferase activity"/>
    <property type="evidence" value="ECO:0007669"/>
    <property type="project" value="UniProtKB-UniRule"/>
</dbReference>
<dbReference type="UniPathway" id="UPA00988"/>
<evidence type="ECO:0000256" key="3">
    <source>
        <dbReference type="HAMAP-Rule" id="MF_03054"/>
    </source>
</evidence>
<comment type="function">
    <text evidence="3">Plays a central role in 2-thiolation of mcm(5)S(2)U at tRNA wobble positions of tRNA(Lys), tRNA(Glu) and tRNA(Gln). May act by forming a heterodimer with NCS6/CTU1 that ligates sulfur from thiocarboxylated URM1 onto the uridine of tRNAs at wobble position.</text>
</comment>
<comment type="subcellular location">
    <subcellularLocation>
        <location evidence="3">Cytoplasm</location>
    </subcellularLocation>
</comment>
<dbReference type="PANTHER" id="PTHR20882:SF14">
    <property type="entry name" value="CYTOPLASMIC TRNA 2-THIOLATION PROTEIN 2"/>
    <property type="match status" value="1"/>
</dbReference>
<dbReference type="GO" id="GO:0016783">
    <property type="term" value="F:sulfurtransferase activity"/>
    <property type="evidence" value="ECO:0007669"/>
    <property type="project" value="TreeGrafter"/>
</dbReference>
<dbReference type="WBParaSite" id="TASK_0000112201-mRNA-1">
    <property type="protein sequence ID" value="TASK_0000112201-mRNA-1"/>
    <property type="gene ID" value="TASK_0000112201"/>
</dbReference>
<dbReference type="OrthoDB" id="25129at2759"/>
<dbReference type="InterPro" id="IPR019407">
    <property type="entry name" value="CTU2"/>
</dbReference>
<dbReference type="EMBL" id="UYRS01000230">
    <property type="protein sequence ID" value="VDK22505.1"/>
    <property type="molecule type" value="Genomic_DNA"/>
</dbReference>
<dbReference type="Proteomes" id="UP000282613">
    <property type="component" value="Unassembled WGS sequence"/>
</dbReference>
<comment type="similarity">
    <text evidence="3">Belongs to the CTU2/NCS2 family.</text>
</comment>
<dbReference type="GO" id="GO:0002143">
    <property type="term" value="P:tRNA wobble position uridine thiolation"/>
    <property type="evidence" value="ECO:0007669"/>
    <property type="project" value="TreeGrafter"/>
</dbReference>
<dbReference type="Gene3D" id="3.40.50.620">
    <property type="entry name" value="HUPs"/>
    <property type="match status" value="1"/>
</dbReference>
<reference evidence="4 5" key="2">
    <citation type="submission" date="2018-11" db="EMBL/GenBank/DDBJ databases">
        <authorList>
            <consortium name="Pathogen Informatics"/>
        </authorList>
    </citation>
    <scope>NUCLEOTIDE SEQUENCE [LARGE SCALE GENOMIC DNA]</scope>
</reference>
<evidence type="ECO:0000256" key="2">
    <source>
        <dbReference type="ARBA" id="ARBA00022694"/>
    </source>
</evidence>
<keyword evidence="1 3" id="KW-0963">Cytoplasm</keyword>
<dbReference type="HAMAP" id="MF_03054">
    <property type="entry name" value="CTU2"/>
    <property type="match status" value="1"/>
</dbReference>
<evidence type="ECO:0000313" key="4">
    <source>
        <dbReference type="EMBL" id="VDK22505.1"/>
    </source>
</evidence>
<dbReference type="PANTHER" id="PTHR20882">
    <property type="entry name" value="CYTOPLASMIC TRNA 2-THIOLATION PROTEIN 2"/>
    <property type="match status" value="1"/>
</dbReference>
<dbReference type="GO" id="GO:0005829">
    <property type="term" value="C:cytosol"/>
    <property type="evidence" value="ECO:0007669"/>
    <property type="project" value="TreeGrafter"/>
</dbReference>
<name>A0A0R3VUU7_TAEAS</name>